<proteinExistence type="predicted"/>
<dbReference type="GO" id="GO:1901135">
    <property type="term" value="P:carbohydrate derivative metabolic process"/>
    <property type="evidence" value="ECO:0007669"/>
    <property type="project" value="UniProtKB-ARBA"/>
</dbReference>
<evidence type="ECO:0000259" key="2">
    <source>
        <dbReference type="Pfam" id="PF13439"/>
    </source>
</evidence>
<reference evidence="3 4" key="1">
    <citation type="submission" date="2015-05" db="EMBL/GenBank/DDBJ databases">
        <title>Photobacterium galathea sp. nov.</title>
        <authorList>
            <person name="Machado H."/>
            <person name="Gram L."/>
        </authorList>
    </citation>
    <scope>NUCLEOTIDE SEQUENCE [LARGE SCALE GENOMIC DNA]</scope>
    <source>
        <strain evidence="3 4">CGMCC 1.12159</strain>
    </source>
</reference>
<dbReference type="Pfam" id="PF13439">
    <property type="entry name" value="Glyco_transf_4"/>
    <property type="match status" value="1"/>
</dbReference>
<dbReference type="GO" id="GO:0016757">
    <property type="term" value="F:glycosyltransferase activity"/>
    <property type="evidence" value="ECO:0007669"/>
    <property type="project" value="InterPro"/>
</dbReference>
<evidence type="ECO:0000313" key="3">
    <source>
        <dbReference type="EMBL" id="KLV02642.1"/>
    </source>
</evidence>
<dbReference type="InterPro" id="IPR028098">
    <property type="entry name" value="Glyco_trans_4-like_N"/>
</dbReference>
<comment type="caution">
    <text evidence="3">The sequence shown here is derived from an EMBL/GenBank/DDBJ whole genome shotgun (WGS) entry which is preliminary data.</text>
</comment>
<evidence type="ECO:0000313" key="4">
    <source>
        <dbReference type="Proteomes" id="UP000036097"/>
    </source>
</evidence>
<feature type="domain" description="Glycosyltransferase subfamily 4-like N-terminal" evidence="2">
    <location>
        <begin position="14"/>
        <end position="172"/>
    </location>
</feature>
<dbReference type="Gene3D" id="3.40.50.2000">
    <property type="entry name" value="Glycogen Phosphorylase B"/>
    <property type="match status" value="2"/>
</dbReference>
<accession>A0A0J1JKN9</accession>
<dbReference type="STRING" id="1195763.ABT56_21200"/>
<dbReference type="Pfam" id="PF00534">
    <property type="entry name" value="Glycos_transf_1"/>
    <property type="match status" value="1"/>
</dbReference>
<organism evidence="3 4">
    <name type="scientific">Photobacterium aquae</name>
    <dbReference type="NCBI Taxonomy" id="1195763"/>
    <lineage>
        <taxon>Bacteria</taxon>
        <taxon>Pseudomonadati</taxon>
        <taxon>Pseudomonadota</taxon>
        <taxon>Gammaproteobacteria</taxon>
        <taxon>Vibrionales</taxon>
        <taxon>Vibrionaceae</taxon>
        <taxon>Photobacterium</taxon>
    </lineage>
</organism>
<feature type="domain" description="Glycosyl transferase family 1" evidence="1">
    <location>
        <begin position="186"/>
        <end position="321"/>
    </location>
</feature>
<evidence type="ECO:0000259" key="1">
    <source>
        <dbReference type="Pfam" id="PF00534"/>
    </source>
</evidence>
<gene>
    <name evidence="3" type="ORF">ABT56_21200</name>
</gene>
<protein>
    <submittedName>
        <fullName evidence="3">Glycosyl transferase family 1</fullName>
    </submittedName>
</protein>
<dbReference type="EMBL" id="LDOT01000045">
    <property type="protein sequence ID" value="KLV02642.1"/>
    <property type="molecule type" value="Genomic_DNA"/>
</dbReference>
<keyword evidence="3" id="KW-0808">Transferase</keyword>
<dbReference type="SUPFAM" id="SSF53756">
    <property type="entry name" value="UDP-Glycosyltransferase/glycogen phosphorylase"/>
    <property type="match status" value="1"/>
</dbReference>
<keyword evidence="4" id="KW-1185">Reference proteome</keyword>
<name>A0A0J1JKN9_9GAMM</name>
<dbReference type="AlphaFoldDB" id="A0A0J1JKN9"/>
<sequence length="360" mass="40087">MTTTTLQVVQHLRPGGIERLVLNLVRFAAPDNQVYVVALEGDKEQAIEQWPELAPLSERLYFLGKPHGRDMKTVFKLRRLIQSLNANVIHSHHLGPLLYSRAASLGLRGITHIQTEHDSWHLEDPKQRLLTRLLLAGSKILIIADAPRIADHLKAHGITTDHVIINGIDTQRYTPGQAAQARLHLRLPPDKLIIGCAGRLVPEKGIDTLLEALVALPENYHVVIAGHGPERSELEHLAQQLRLSERVHWLGNCDNMLNFYRAIDLLCMPSRQEGLPLVLLEAQACGKPVIASDVGAIPDLICPHSGRLIPAGHPTLLARALFDKLRVPIHDCQQTAHYIRRIADVRKMTASYESLAKRSG</sequence>
<dbReference type="PATRIC" id="fig|1195763.3.peg.4553"/>
<dbReference type="InterPro" id="IPR001296">
    <property type="entry name" value="Glyco_trans_1"/>
</dbReference>
<dbReference type="RefSeq" id="WP_047880912.1">
    <property type="nucleotide sequence ID" value="NZ_LDOT01000045.1"/>
</dbReference>
<dbReference type="OrthoDB" id="9775208at2"/>
<dbReference type="PANTHER" id="PTHR12526">
    <property type="entry name" value="GLYCOSYLTRANSFERASE"/>
    <property type="match status" value="1"/>
</dbReference>
<dbReference type="Proteomes" id="UP000036097">
    <property type="component" value="Unassembled WGS sequence"/>
</dbReference>